<dbReference type="Pfam" id="PF02365">
    <property type="entry name" value="NAM"/>
    <property type="match status" value="1"/>
</dbReference>
<feature type="coiled-coil region" evidence="5">
    <location>
        <begin position="67"/>
        <end position="94"/>
    </location>
</feature>
<dbReference type="GeneID" id="104715767"/>
<dbReference type="SUPFAM" id="SSF101941">
    <property type="entry name" value="NAC domain"/>
    <property type="match status" value="1"/>
</dbReference>
<accession>A0ABM0TU36</accession>
<dbReference type="PANTHER" id="PTHR31714:SF10">
    <property type="entry name" value="F-BOX ASSOCIATED UBIQUITINATION EFFECTOR FAMILY PROTEIN-RELATED"/>
    <property type="match status" value="1"/>
</dbReference>
<proteinExistence type="predicted"/>
<dbReference type="Gene3D" id="2.170.150.80">
    <property type="entry name" value="NAC domain"/>
    <property type="match status" value="1"/>
</dbReference>
<dbReference type="RefSeq" id="XP_010431447.1">
    <property type="nucleotide sequence ID" value="XM_010433145.1"/>
</dbReference>
<gene>
    <name evidence="8" type="primary">LOC104715767</name>
</gene>
<evidence type="ECO:0000256" key="3">
    <source>
        <dbReference type="ARBA" id="ARBA00023163"/>
    </source>
</evidence>
<sequence length="184" mass="20864">MEDTNATVAAKKINAGKGIVGYKKVLEYYVGERPNGVKTCWLMHEYSSESSSVDNEKVDHALIYLTSKGAKKKKADQEEENEKLKKDEEAVEHLDLHQPDQSQLHDMVHQQPQYCLLDMIDAWLKTVEEQHSVSVECRYSAATTTRAMYTDSSSGYGVSTAREPVIPEDYEVFVADFIKPHSFQ</sequence>
<keyword evidence="3" id="KW-0804">Transcription</keyword>
<reference evidence="7" key="1">
    <citation type="journal article" date="2014" name="Nat. Commun.">
        <title>The emerging biofuel crop Camelina sativa retains a highly undifferentiated hexaploid genome structure.</title>
        <authorList>
            <person name="Kagale S."/>
            <person name="Koh C."/>
            <person name="Nixon J."/>
            <person name="Bollina V."/>
            <person name="Clarke W.E."/>
            <person name="Tuteja R."/>
            <person name="Spillane C."/>
            <person name="Robinson S.J."/>
            <person name="Links M.G."/>
            <person name="Clarke C."/>
            <person name="Higgins E.E."/>
            <person name="Huebert T."/>
            <person name="Sharpe A.G."/>
            <person name="Parkin I.A."/>
        </authorList>
    </citation>
    <scope>NUCLEOTIDE SEQUENCE [LARGE SCALE GENOMIC DNA]</scope>
    <source>
        <strain evidence="7">cv. DH55</strain>
    </source>
</reference>
<evidence type="ECO:0000256" key="2">
    <source>
        <dbReference type="ARBA" id="ARBA00023125"/>
    </source>
</evidence>
<evidence type="ECO:0000256" key="1">
    <source>
        <dbReference type="ARBA" id="ARBA00023015"/>
    </source>
</evidence>
<keyword evidence="4" id="KW-0539">Nucleus</keyword>
<keyword evidence="5" id="KW-0175">Coiled coil</keyword>
<organism evidence="7 8">
    <name type="scientific">Camelina sativa</name>
    <name type="common">False flax</name>
    <name type="synonym">Myagrum sativum</name>
    <dbReference type="NCBI Taxonomy" id="90675"/>
    <lineage>
        <taxon>Eukaryota</taxon>
        <taxon>Viridiplantae</taxon>
        <taxon>Streptophyta</taxon>
        <taxon>Embryophyta</taxon>
        <taxon>Tracheophyta</taxon>
        <taxon>Spermatophyta</taxon>
        <taxon>Magnoliopsida</taxon>
        <taxon>eudicotyledons</taxon>
        <taxon>Gunneridae</taxon>
        <taxon>Pentapetalae</taxon>
        <taxon>rosids</taxon>
        <taxon>malvids</taxon>
        <taxon>Brassicales</taxon>
        <taxon>Brassicaceae</taxon>
        <taxon>Camelineae</taxon>
        <taxon>Camelina</taxon>
    </lineage>
</organism>
<reference evidence="8" key="2">
    <citation type="submission" date="2025-08" db="UniProtKB">
        <authorList>
            <consortium name="RefSeq"/>
        </authorList>
    </citation>
    <scope>IDENTIFICATION</scope>
    <source>
        <tissue evidence="8">Leaf</tissue>
    </source>
</reference>
<evidence type="ECO:0000256" key="5">
    <source>
        <dbReference type="SAM" id="Coils"/>
    </source>
</evidence>
<evidence type="ECO:0000313" key="7">
    <source>
        <dbReference type="Proteomes" id="UP000694864"/>
    </source>
</evidence>
<dbReference type="InterPro" id="IPR036093">
    <property type="entry name" value="NAC_dom_sf"/>
</dbReference>
<protein>
    <submittedName>
        <fullName evidence="8">NAC transcription factor 29-like</fullName>
    </submittedName>
</protein>
<evidence type="ECO:0000259" key="6">
    <source>
        <dbReference type="PROSITE" id="PS51005"/>
    </source>
</evidence>
<feature type="domain" description="NAC" evidence="6">
    <location>
        <begin position="1"/>
        <end position="68"/>
    </location>
</feature>
<keyword evidence="1" id="KW-0805">Transcription regulation</keyword>
<dbReference type="PROSITE" id="PS51005">
    <property type="entry name" value="NAC"/>
    <property type="match status" value="1"/>
</dbReference>
<evidence type="ECO:0000256" key="4">
    <source>
        <dbReference type="ARBA" id="ARBA00023242"/>
    </source>
</evidence>
<evidence type="ECO:0000313" key="8">
    <source>
        <dbReference type="RefSeq" id="XP_010431447.1"/>
    </source>
</evidence>
<keyword evidence="7" id="KW-1185">Reference proteome</keyword>
<dbReference type="Proteomes" id="UP000694864">
    <property type="component" value="Chromosome 9"/>
</dbReference>
<dbReference type="PANTHER" id="PTHR31714">
    <property type="entry name" value="F-BOX ASSOCIATED UBIQUITINATION EFFECTOR FAMILY PROTEIN-RELATED"/>
    <property type="match status" value="1"/>
</dbReference>
<name>A0ABM0TU36_CAMSA</name>
<dbReference type="InterPro" id="IPR003441">
    <property type="entry name" value="NAC-dom"/>
</dbReference>
<keyword evidence="2" id="KW-0238">DNA-binding</keyword>